<dbReference type="SUPFAM" id="SSF117396">
    <property type="entry name" value="TM1631-like"/>
    <property type="match status" value="1"/>
</dbReference>
<proteinExistence type="predicted"/>
<dbReference type="Gene3D" id="3.20.20.410">
    <property type="entry name" value="Protein of unknown function UPF0759"/>
    <property type="match status" value="1"/>
</dbReference>
<dbReference type="AlphaFoldDB" id="A0A0F8ZGB6"/>
<dbReference type="Pfam" id="PF01904">
    <property type="entry name" value="DUF72"/>
    <property type="match status" value="1"/>
</dbReference>
<dbReference type="PANTHER" id="PTHR30348:SF13">
    <property type="entry name" value="UPF0759 PROTEIN YUNF"/>
    <property type="match status" value="1"/>
</dbReference>
<feature type="non-terminal residue" evidence="1">
    <location>
        <position position="121"/>
    </location>
</feature>
<name>A0A0F8ZGB6_9ZZZZ</name>
<evidence type="ECO:0008006" key="2">
    <source>
        <dbReference type="Google" id="ProtNLM"/>
    </source>
</evidence>
<evidence type="ECO:0000313" key="1">
    <source>
        <dbReference type="EMBL" id="KKK92813.1"/>
    </source>
</evidence>
<reference evidence="1" key="1">
    <citation type="journal article" date="2015" name="Nature">
        <title>Complex archaea that bridge the gap between prokaryotes and eukaryotes.</title>
        <authorList>
            <person name="Spang A."/>
            <person name="Saw J.H."/>
            <person name="Jorgensen S.L."/>
            <person name="Zaremba-Niedzwiedzka K."/>
            <person name="Martijn J."/>
            <person name="Lind A.E."/>
            <person name="van Eijk R."/>
            <person name="Schleper C."/>
            <person name="Guy L."/>
            <person name="Ettema T.J."/>
        </authorList>
    </citation>
    <scope>NUCLEOTIDE SEQUENCE</scope>
</reference>
<comment type="caution">
    <text evidence="1">The sequence shown here is derived from an EMBL/GenBank/DDBJ whole genome shotgun (WGS) entry which is preliminary data.</text>
</comment>
<dbReference type="PANTHER" id="PTHR30348">
    <property type="entry name" value="UNCHARACTERIZED PROTEIN YECE"/>
    <property type="match status" value="1"/>
</dbReference>
<dbReference type="EMBL" id="LAZR01048047">
    <property type="protein sequence ID" value="KKK92813.1"/>
    <property type="molecule type" value="Genomic_DNA"/>
</dbReference>
<dbReference type="InterPro" id="IPR036520">
    <property type="entry name" value="UPF0759_sf"/>
</dbReference>
<accession>A0A0F8ZGB6</accession>
<gene>
    <name evidence="1" type="ORF">LCGC14_2699190</name>
</gene>
<sequence>MVKIAIGTAGWDYKDWIGSFYPSNLKRSEHLEFYSKYFDIVEINSTFYNRPSSSMVENWYNSVPQDFRFIVKVWQKISHNLNDPDIDSYIYDFFSRIRLLKNKIRGFLIQFPPWFKFSEKH</sequence>
<protein>
    <recommendedName>
        <fullName evidence="2">DUF72 domain-containing protein</fullName>
    </recommendedName>
</protein>
<dbReference type="InterPro" id="IPR002763">
    <property type="entry name" value="DUF72"/>
</dbReference>
<organism evidence="1">
    <name type="scientific">marine sediment metagenome</name>
    <dbReference type="NCBI Taxonomy" id="412755"/>
    <lineage>
        <taxon>unclassified sequences</taxon>
        <taxon>metagenomes</taxon>
        <taxon>ecological metagenomes</taxon>
    </lineage>
</organism>